<organism evidence="2 3">
    <name type="scientific">Patellaria atrata CBS 101060</name>
    <dbReference type="NCBI Taxonomy" id="1346257"/>
    <lineage>
        <taxon>Eukaryota</taxon>
        <taxon>Fungi</taxon>
        <taxon>Dikarya</taxon>
        <taxon>Ascomycota</taxon>
        <taxon>Pezizomycotina</taxon>
        <taxon>Dothideomycetes</taxon>
        <taxon>Dothideomycetes incertae sedis</taxon>
        <taxon>Patellariales</taxon>
        <taxon>Patellariaceae</taxon>
        <taxon>Patellaria</taxon>
    </lineage>
</organism>
<name>A0A9P4SCH4_9PEZI</name>
<protein>
    <recommendedName>
        <fullName evidence="4">60S ribosomal protein L20</fullName>
    </recommendedName>
</protein>
<evidence type="ECO:0000313" key="3">
    <source>
        <dbReference type="Proteomes" id="UP000799429"/>
    </source>
</evidence>
<feature type="region of interest" description="Disordered" evidence="1">
    <location>
        <begin position="1"/>
        <end position="43"/>
    </location>
</feature>
<feature type="non-terminal residue" evidence="2">
    <location>
        <position position="218"/>
    </location>
</feature>
<feature type="region of interest" description="Disordered" evidence="1">
    <location>
        <begin position="50"/>
        <end position="69"/>
    </location>
</feature>
<dbReference type="GO" id="GO:0003735">
    <property type="term" value="F:structural constituent of ribosome"/>
    <property type="evidence" value="ECO:0007669"/>
    <property type="project" value="TreeGrafter"/>
</dbReference>
<keyword evidence="3" id="KW-1185">Reference proteome</keyword>
<dbReference type="PANTHER" id="PTHR28266">
    <property type="entry name" value="54S RIBOSOMAL PROTEIN L20, MITOCHONDRIAL"/>
    <property type="match status" value="1"/>
</dbReference>
<dbReference type="EMBL" id="MU006093">
    <property type="protein sequence ID" value="KAF2840143.1"/>
    <property type="molecule type" value="Genomic_DNA"/>
</dbReference>
<comment type="caution">
    <text evidence="2">The sequence shown here is derived from an EMBL/GenBank/DDBJ whole genome shotgun (WGS) entry which is preliminary data.</text>
</comment>
<evidence type="ECO:0008006" key="4">
    <source>
        <dbReference type="Google" id="ProtNLM"/>
    </source>
</evidence>
<dbReference type="AlphaFoldDB" id="A0A9P4SCH4"/>
<feature type="region of interest" description="Disordered" evidence="1">
    <location>
        <begin position="182"/>
        <end position="218"/>
    </location>
</feature>
<dbReference type="InterPro" id="IPR024388">
    <property type="entry name" value="Ribosomal_mL58"/>
</dbReference>
<feature type="compositionally biased region" description="Basic residues" evidence="1">
    <location>
        <begin position="17"/>
        <end position="33"/>
    </location>
</feature>
<accession>A0A9P4SCH4</accession>
<evidence type="ECO:0000256" key="1">
    <source>
        <dbReference type="SAM" id="MobiDB-lite"/>
    </source>
</evidence>
<dbReference type="OrthoDB" id="6021263at2759"/>
<feature type="compositionally biased region" description="Polar residues" evidence="1">
    <location>
        <begin position="107"/>
        <end position="122"/>
    </location>
</feature>
<dbReference type="Proteomes" id="UP000799429">
    <property type="component" value="Unassembled WGS sequence"/>
</dbReference>
<dbReference type="GO" id="GO:0005762">
    <property type="term" value="C:mitochondrial large ribosomal subunit"/>
    <property type="evidence" value="ECO:0007669"/>
    <property type="project" value="TreeGrafter"/>
</dbReference>
<feature type="compositionally biased region" description="Polar residues" evidence="1">
    <location>
        <begin position="1"/>
        <end position="16"/>
    </location>
</feature>
<dbReference type="PANTHER" id="PTHR28266:SF1">
    <property type="entry name" value="LARGE RIBOSOMAL SUBUNIT PROTEIN ML58"/>
    <property type="match status" value="1"/>
</dbReference>
<proteinExistence type="predicted"/>
<dbReference type="Pfam" id="PF12824">
    <property type="entry name" value="MRP-L20"/>
    <property type="match status" value="1"/>
</dbReference>
<gene>
    <name evidence="2" type="ORF">M501DRAFT_901572</name>
</gene>
<sequence>LNTSSQQSRNHPSSIPHQHRHASTTGRQTRRLRLPPAPSFTNTNITQDHIIFNPPSAAPNVYHTPPIFLPKGDRRRQLFERTAAATSTSNPTTPRSSAVPSGAIEPQNLTSDVPAPTASSEASLPPLLRPIKEKKYHITAEQVEEIRALRTGDPEKWTCTKIAAKYDCSPLFVAMVVKSPEMQRKHEERLEEVKKRWGRKRREAREDRARRRQLWGRE</sequence>
<feature type="compositionally biased region" description="Low complexity" evidence="1">
    <location>
        <begin position="82"/>
        <end position="98"/>
    </location>
</feature>
<evidence type="ECO:0000313" key="2">
    <source>
        <dbReference type="EMBL" id="KAF2840143.1"/>
    </source>
</evidence>
<feature type="region of interest" description="Disordered" evidence="1">
    <location>
        <begin position="82"/>
        <end position="126"/>
    </location>
</feature>
<feature type="non-terminal residue" evidence="2">
    <location>
        <position position="1"/>
    </location>
</feature>
<feature type="compositionally biased region" description="Basic and acidic residues" evidence="1">
    <location>
        <begin position="182"/>
        <end position="195"/>
    </location>
</feature>
<reference evidence="2" key="1">
    <citation type="journal article" date="2020" name="Stud. Mycol.">
        <title>101 Dothideomycetes genomes: a test case for predicting lifestyles and emergence of pathogens.</title>
        <authorList>
            <person name="Haridas S."/>
            <person name="Albert R."/>
            <person name="Binder M."/>
            <person name="Bloem J."/>
            <person name="Labutti K."/>
            <person name="Salamov A."/>
            <person name="Andreopoulos B."/>
            <person name="Baker S."/>
            <person name="Barry K."/>
            <person name="Bills G."/>
            <person name="Bluhm B."/>
            <person name="Cannon C."/>
            <person name="Castanera R."/>
            <person name="Culley D."/>
            <person name="Daum C."/>
            <person name="Ezra D."/>
            <person name="Gonzalez J."/>
            <person name="Henrissat B."/>
            <person name="Kuo A."/>
            <person name="Liang C."/>
            <person name="Lipzen A."/>
            <person name="Lutzoni F."/>
            <person name="Magnuson J."/>
            <person name="Mondo S."/>
            <person name="Nolan M."/>
            <person name="Ohm R."/>
            <person name="Pangilinan J."/>
            <person name="Park H.-J."/>
            <person name="Ramirez L."/>
            <person name="Alfaro M."/>
            <person name="Sun H."/>
            <person name="Tritt A."/>
            <person name="Yoshinaga Y."/>
            <person name="Zwiers L.-H."/>
            <person name="Turgeon B."/>
            <person name="Goodwin S."/>
            <person name="Spatafora J."/>
            <person name="Crous P."/>
            <person name="Grigoriev I."/>
        </authorList>
    </citation>
    <scope>NUCLEOTIDE SEQUENCE</scope>
    <source>
        <strain evidence="2">CBS 101060</strain>
    </source>
</reference>
<feature type="compositionally biased region" description="Basic and acidic residues" evidence="1">
    <location>
        <begin position="203"/>
        <end position="218"/>
    </location>
</feature>